<accession>A0A1M5N9Z1</accession>
<feature type="region of interest" description="Disordered" evidence="1">
    <location>
        <begin position="1"/>
        <end position="40"/>
    </location>
</feature>
<dbReference type="InterPro" id="IPR009317">
    <property type="entry name" value="ChaB"/>
</dbReference>
<organism evidence="2 3">
    <name type="scientific">Jatrophihabitans endophyticus</name>
    <dbReference type="NCBI Taxonomy" id="1206085"/>
    <lineage>
        <taxon>Bacteria</taxon>
        <taxon>Bacillati</taxon>
        <taxon>Actinomycetota</taxon>
        <taxon>Actinomycetes</taxon>
        <taxon>Jatrophihabitantales</taxon>
        <taxon>Jatrophihabitantaceae</taxon>
        <taxon>Jatrophihabitans</taxon>
    </lineage>
</organism>
<dbReference type="InterPro" id="IPR037205">
    <property type="entry name" value="ChaB_sf"/>
</dbReference>
<protein>
    <submittedName>
        <fullName evidence="2">ChaB protein</fullName>
    </submittedName>
</protein>
<feature type="compositionally biased region" description="Acidic residues" evidence="1">
    <location>
        <begin position="29"/>
        <end position="38"/>
    </location>
</feature>
<keyword evidence="3" id="KW-1185">Reference proteome</keyword>
<gene>
    <name evidence="2" type="ORF">SAMN05443575_2945</name>
</gene>
<dbReference type="Gene3D" id="1.10.1740.70">
    <property type="entry name" value="ChaB"/>
    <property type="match status" value="1"/>
</dbReference>
<dbReference type="STRING" id="1206085.SAMN05443575_2945"/>
<dbReference type="EMBL" id="FQVU01000003">
    <property type="protein sequence ID" value="SHG85823.1"/>
    <property type="molecule type" value="Genomic_DNA"/>
</dbReference>
<dbReference type="AlphaFoldDB" id="A0A1M5N9Z1"/>
<name>A0A1M5N9Z1_9ACTN</name>
<proteinExistence type="predicted"/>
<dbReference type="OrthoDB" id="3731224at2"/>
<evidence type="ECO:0000256" key="1">
    <source>
        <dbReference type="SAM" id="MobiDB-lite"/>
    </source>
</evidence>
<dbReference type="Pfam" id="PF06150">
    <property type="entry name" value="ChaB"/>
    <property type="match status" value="1"/>
</dbReference>
<evidence type="ECO:0000313" key="3">
    <source>
        <dbReference type="Proteomes" id="UP000186132"/>
    </source>
</evidence>
<feature type="region of interest" description="Disordered" evidence="1">
    <location>
        <begin position="54"/>
        <end position="130"/>
    </location>
</feature>
<feature type="compositionally biased region" description="Basic and acidic residues" evidence="1">
    <location>
        <begin position="95"/>
        <end position="106"/>
    </location>
</feature>
<dbReference type="SUPFAM" id="SSF140376">
    <property type="entry name" value="ChaB-like"/>
    <property type="match status" value="1"/>
</dbReference>
<reference evidence="2 3" key="1">
    <citation type="submission" date="2016-11" db="EMBL/GenBank/DDBJ databases">
        <authorList>
            <person name="Jaros S."/>
            <person name="Januszkiewicz K."/>
            <person name="Wedrychowicz H."/>
        </authorList>
    </citation>
    <scope>NUCLEOTIDE SEQUENCE [LARGE SCALE GENOMIC DNA]</scope>
    <source>
        <strain evidence="2 3">DSM 45627</strain>
    </source>
</reference>
<sequence>MPSDEEDLPSTLERSPKKVRRTYEKTLDSAEDQYDGDEERAHRTAWSAVKNLAEKRGDHWELKDETGPSDPRSKQPAQAKREGRGETYGGIDVEQNSKADLTERAKQAGVRGYSSMNKAELAKALQRKEG</sequence>
<feature type="compositionally biased region" description="Basic and acidic residues" evidence="1">
    <location>
        <begin position="54"/>
        <end position="66"/>
    </location>
</feature>
<dbReference type="Proteomes" id="UP000186132">
    <property type="component" value="Unassembled WGS sequence"/>
</dbReference>
<evidence type="ECO:0000313" key="2">
    <source>
        <dbReference type="EMBL" id="SHG85823.1"/>
    </source>
</evidence>